<evidence type="ECO:0000259" key="3">
    <source>
        <dbReference type="Pfam" id="PF00155"/>
    </source>
</evidence>
<name>A0A0R1ZC37_9LACO</name>
<dbReference type="Proteomes" id="UP000051291">
    <property type="component" value="Unassembled WGS sequence"/>
</dbReference>
<evidence type="ECO:0000256" key="1">
    <source>
        <dbReference type="ARBA" id="ARBA00022898"/>
    </source>
</evidence>
<dbReference type="Gene3D" id="3.90.1150.10">
    <property type="entry name" value="Aspartate Aminotransferase, domain 1"/>
    <property type="match status" value="1"/>
</dbReference>
<dbReference type="InterPro" id="IPR015424">
    <property type="entry name" value="PyrdxlP-dep_Trfase"/>
</dbReference>
<keyword evidence="5" id="KW-1185">Reference proteome</keyword>
<evidence type="ECO:0000256" key="2">
    <source>
        <dbReference type="RuleBase" id="RU000481"/>
    </source>
</evidence>
<dbReference type="PANTHER" id="PTHR43795">
    <property type="entry name" value="BIFUNCTIONAL ASPARTATE AMINOTRANSFERASE AND GLUTAMATE/ASPARTATE-PREPHENATE AMINOTRANSFERASE-RELATED"/>
    <property type="match status" value="1"/>
</dbReference>
<dbReference type="InterPro" id="IPR015422">
    <property type="entry name" value="PyrdxlP-dep_Trfase_small"/>
</dbReference>
<comment type="caution">
    <text evidence="4">The sequence shown here is derived from an EMBL/GenBank/DDBJ whole genome shotgun (WGS) entry which is preliminary data.</text>
</comment>
<dbReference type="GO" id="GO:0006520">
    <property type="term" value="P:amino acid metabolic process"/>
    <property type="evidence" value="ECO:0007669"/>
    <property type="project" value="TreeGrafter"/>
</dbReference>
<dbReference type="SUPFAM" id="SSF53383">
    <property type="entry name" value="PLP-dependent transferases"/>
    <property type="match status" value="1"/>
</dbReference>
<dbReference type="InterPro" id="IPR015421">
    <property type="entry name" value="PyrdxlP-dep_Trfase_major"/>
</dbReference>
<gene>
    <name evidence="4" type="ORF">FC64_GL000665</name>
</gene>
<dbReference type="NCBIfam" id="NF006755">
    <property type="entry name" value="PRK09275.1"/>
    <property type="match status" value="1"/>
</dbReference>
<sequence>MDAGQEKALEKLGAFEISSLMLKLAKKNNHKFLNAGKGNPNWINTKARLAFARLTEFGVGESQRTIDRRDLAGFIEKKGITERLKDFLDPQLHKNDQFILDILDYVSQKLNLDLDDFVAELTNGIMGNTYPTPNRILKNTEIILNKYLESTLYNGVQLADSTKLLATEGGTAAIVYLFHSLAENHLIKPGDKIAINTPIFTPYLQIPKLNDYELVEVKLQADPDNDWKVNPDELDKLKDPSIKALFIVNPTNPASRAFGDDILDKIREVIKENPNLMIITDDVYGTFVDGFQTVYSVAPQNTLLIYSFSKLYGATGWRLGLLAMNENNIFDRLIHELPPAEQKEVNNRYRIVETNPSELPFIERIAADSRSIGLYHTSGLSTPQQMMEVLFALTHLVYANGSTDSYIDECRYVVNRRYTDLVKGLGIEADNSRTNAKYYTLIDIYKLAEEKYGKQFRKYFVKSFAQIDFLMKLSENNGVVLMDGVGFGTQPGIIRVSEANLPRKSYRIIAEKINEVLEEYYNKYLKIKK</sequence>
<dbReference type="Gene3D" id="1.10.20.110">
    <property type="match status" value="1"/>
</dbReference>
<dbReference type="PANTHER" id="PTHR43795:SF2">
    <property type="entry name" value="BIFUNCTIONAL ASPARTATE AMINOTRANSFERASE AND GLUTAMATE_ASPARTATE-PREPHENATE AMINOTRANSFERASE"/>
    <property type="match status" value="1"/>
</dbReference>
<dbReference type="EMBL" id="AYYZ01000025">
    <property type="protein sequence ID" value="KRM52241.1"/>
    <property type="molecule type" value="Genomic_DNA"/>
</dbReference>
<keyword evidence="2" id="KW-0032">Aminotransferase</keyword>
<dbReference type="PROSITE" id="PS00105">
    <property type="entry name" value="AA_TRANSFER_CLASS_1"/>
    <property type="match status" value="1"/>
</dbReference>
<dbReference type="GO" id="GO:0008483">
    <property type="term" value="F:transaminase activity"/>
    <property type="evidence" value="ECO:0007669"/>
    <property type="project" value="UniProtKB-KW"/>
</dbReference>
<dbReference type="GO" id="GO:0030170">
    <property type="term" value="F:pyridoxal phosphate binding"/>
    <property type="evidence" value="ECO:0007669"/>
    <property type="project" value="InterPro"/>
</dbReference>
<dbReference type="CDD" id="cd00609">
    <property type="entry name" value="AAT_like"/>
    <property type="match status" value="1"/>
</dbReference>
<dbReference type="InterPro" id="IPR022518">
    <property type="entry name" value="Aspartate_4-decarboxylase"/>
</dbReference>
<dbReference type="Gene3D" id="3.40.640.10">
    <property type="entry name" value="Type I PLP-dependent aspartate aminotransferase-like (Major domain)"/>
    <property type="match status" value="1"/>
</dbReference>
<feature type="domain" description="Aminotransferase class I/classII large" evidence="3">
    <location>
        <begin position="154"/>
        <end position="513"/>
    </location>
</feature>
<dbReference type="STRING" id="1423820.FC64_GL000665"/>
<dbReference type="InterPro" id="IPR004839">
    <property type="entry name" value="Aminotransferase_I/II_large"/>
</dbReference>
<accession>A0A0R1ZC37</accession>
<evidence type="ECO:0000313" key="5">
    <source>
        <dbReference type="Proteomes" id="UP000051291"/>
    </source>
</evidence>
<dbReference type="RefSeq" id="WP_057906599.1">
    <property type="nucleotide sequence ID" value="NZ_AYYZ01000025.1"/>
</dbReference>
<evidence type="ECO:0000313" key="4">
    <source>
        <dbReference type="EMBL" id="KRM52241.1"/>
    </source>
</evidence>
<organism evidence="4 5">
    <name type="scientific">Ligilactobacillus araffinosus DSM 20653</name>
    <dbReference type="NCBI Taxonomy" id="1423820"/>
    <lineage>
        <taxon>Bacteria</taxon>
        <taxon>Bacillati</taxon>
        <taxon>Bacillota</taxon>
        <taxon>Bacilli</taxon>
        <taxon>Lactobacillales</taxon>
        <taxon>Lactobacillaceae</taxon>
        <taxon>Ligilactobacillus</taxon>
    </lineage>
</organism>
<reference evidence="4 5" key="1">
    <citation type="journal article" date="2015" name="Genome Announc.">
        <title>Expanding the biotechnology potential of lactobacilli through comparative genomics of 213 strains and associated genera.</title>
        <authorList>
            <person name="Sun Z."/>
            <person name="Harris H.M."/>
            <person name="McCann A."/>
            <person name="Guo C."/>
            <person name="Argimon S."/>
            <person name="Zhang W."/>
            <person name="Yang X."/>
            <person name="Jeffery I.B."/>
            <person name="Cooney J.C."/>
            <person name="Kagawa T.F."/>
            <person name="Liu W."/>
            <person name="Song Y."/>
            <person name="Salvetti E."/>
            <person name="Wrobel A."/>
            <person name="Rasinkangas P."/>
            <person name="Parkhill J."/>
            <person name="Rea M.C."/>
            <person name="O'Sullivan O."/>
            <person name="Ritari J."/>
            <person name="Douillard F.P."/>
            <person name="Paul Ross R."/>
            <person name="Yang R."/>
            <person name="Briner A.E."/>
            <person name="Felis G.E."/>
            <person name="de Vos W.M."/>
            <person name="Barrangou R."/>
            <person name="Klaenhammer T.R."/>
            <person name="Caufield P.W."/>
            <person name="Cui Y."/>
            <person name="Zhang H."/>
            <person name="O'Toole P.W."/>
        </authorList>
    </citation>
    <scope>NUCLEOTIDE SEQUENCE [LARGE SCALE GENOMIC DNA]</scope>
    <source>
        <strain evidence="4 5">DSM 20653</strain>
    </source>
</reference>
<dbReference type="EC" id="2.6.1.-" evidence="2"/>
<proteinExistence type="inferred from homology"/>
<keyword evidence="2" id="KW-0808">Transferase</keyword>
<dbReference type="AlphaFoldDB" id="A0A0R1ZC37"/>
<dbReference type="InterPro" id="IPR004838">
    <property type="entry name" value="NHTrfase_class1_PyrdxlP-BS"/>
</dbReference>
<dbReference type="Pfam" id="PF00155">
    <property type="entry name" value="Aminotran_1_2"/>
    <property type="match status" value="1"/>
</dbReference>
<dbReference type="PATRIC" id="fig|1423820.4.peg.675"/>
<dbReference type="NCBIfam" id="TIGR03801">
    <property type="entry name" value="asp_4_decarbox"/>
    <property type="match status" value="1"/>
</dbReference>
<comment type="cofactor">
    <cofactor evidence="2">
        <name>pyridoxal 5'-phosphate</name>
        <dbReference type="ChEBI" id="CHEBI:597326"/>
    </cofactor>
</comment>
<protein>
    <recommendedName>
        <fullName evidence="2">Aminotransferase</fullName>
        <ecNumber evidence="2">2.6.1.-</ecNumber>
    </recommendedName>
</protein>
<comment type="similarity">
    <text evidence="2">Belongs to the class-I pyridoxal-phosphate-dependent aminotransferase family.</text>
</comment>
<keyword evidence="1" id="KW-0663">Pyridoxal phosphate</keyword>
<dbReference type="InterPro" id="IPR050478">
    <property type="entry name" value="Ethylene_sulfur-biosynth"/>
</dbReference>